<dbReference type="InterPro" id="IPR013083">
    <property type="entry name" value="Znf_RING/FYVE/PHD"/>
</dbReference>
<accession>A0AAW1NY08</accession>
<reference evidence="5 6" key="1">
    <citation type="journal article" date="2024" name="Nat. Commun.">
        <title>Phylogenomics reveals the evolutionary origins of lichenization in chlorophyte algae.</title>
        <authorList>
            <person name="Puginier C."/>
            <person name="Libourel C."/>
            <person name="Otte J."/>
            <person name="Skaloud P."/>
            <person name="Haon M."/>
            <person name="Grisel S."/>
            <person name="Petersen M."/>
            <person name="Berrin J.G."/>
            <person name="Delaux P.M."/>
            <person name="Dal Grande F."/>
            <person name="Keller J."/>
        </authorList>
    </citation>
    <scope>NUCLEOTIDE SEQUENCE [LARGE SCALE GENOMIC DNA]</scope>
    <source>
        <strain evidence="5 6">SAG 2036</strain>
    </source>
</reference>
<dbReference type="Proteomes" id="UP001465755">
    <property type="component" value="Unassembled WGS sequence"/>
</dbReference>
<evidence type="ECO:0000259" key="3">
    <source>
        <dbReference type="PROSITE" id="PS50089"/>
    </source>
</evidence>
<evidence type="ECO:0008006" key="7">
    <source>
        <dbReference type="Google" id="ProtNLM"/>
    </source>
</evidence>
<dbReference type="InterPro" id="IPR039903">
    <property type="entry name" value="Zswim2"/>
</dbReference>
<dbReference type="PANTHER" id="PTHR21540">
    <property type="entry name" value="RING FINGER AND SWIM DOMAIN-CONTAINING PROTEIN 2"/>
    <property type="match status" value="1"/>
</dbReference>
<protein>
    <recommendedName>
        <fullName evidence="7">Mitogen-activated protein kinase kinase kinase 1</fullName>
    </recommendedName>
</protein>
<dbReference type="GO" id="GO:0008270">
    <property type="term" value="F:zinc ion binding"/>
    <property type="evidence" value="ECO:0007669"/>
    <property type="project" value="UniProtKB-KW"/>
</dbReference>
<comment type="caution">
    <text evidence="5">The sequence shown here is derived from an EMBL/GenBank/DDBJ whole genome shotgun (WGS) entry which is preliminary data.</text>
</comment>
<dbReference type="InterPro" id="IPR001841">
    <property type="entry name" value="Znf_RING"/>
</dbReference>
<feature type="region of interest" description="Disordered" evidence="2">
    <location>
        <begin position="35"/>
        <end position="85"/>
    </location>
</feature>
<evidence type="ECO:0000313" key="6">
    <source>
        <dbReference type="Proteomes" id="UP001465755"/>
    </source>
</evidence>
<dbReference type="PROSITE" id="PS50966">
    <property type="entry name" value="ZF_SWIM"/>
    <property type="match status" value="1"/>
</dbReference>
<feature type="domain" description="SWIM-type" evidence="4">
    <location>
        <begin position="146"/>
        <end position="179"/>
    </location>
</feature>
<dbReference type="Gene3D" id="3.30.40.10">
    <property type="entry name" value="Zinc/RING finger domain, C3HC4 (zinc finger)"/>
    <property type="match status" value="1"/>
</dbReference>
<dbReference type="Pfam" id="PF04434">
    <property type="entry name" value="SWIM"/>
    <property type="match status" value="1"/>
</dbReference>
<sequence length="374" mass="39957">MASSVIDLTGGDAPLATACPHVACAHAACSIAAEAAAEEVKPKRRKRKVKTETEEGNAPEPTPKKERKEKKEPKPKVVKEQRIGPAGKAVKYSAKPCKATKERMDRALPGSGHRMFLLSRATLAQAGSEGGAKEQFDILGATGNVYKVTVAKSPSCTCPDAQRRGDLCKHYLYVMIRVLRLAADDDLVWQRGLLTEEVDAVLSGQRSTRTVDRGVMASAALVEAHRRMCGTTAPAQPADDSSAPGLPPGQRPITGDCPVCYDDLDGCSTDQVVFCKSCGNNCHKQCFERWSAAKRGQGVTCVWCRAPWADALPSPSASSGAYVNLASHTNHYGARNTSLNNLYGATNAAWIRAHAGEMSMRHAANLTRVASGRG</sequence>
<gene>
    <name evidence="5" type="ORF">WJX73_009971</name>
</gene>
<evidence type="ECO:0000256" key="2">
    <source>
        <dbReference type="SAM" id="MobiDB-lite"/>
    </source>
</evidence>
<name>A0AAW1NY08_9CHLO</name>
<dbReference type="PANTHER" id="PTHR21540:SF0">
    <property type="entry name" value="PHD FAMILY PROTEIN"/>
    <property type="match status" value="1"/>
</dbReference>
<keyword evidence="1" id="KW-0479">Metal-binding</keyword>
<evidence type="ECO:0000259" key="4">
    <source>
        <dbReference type="PROSITE" id="PS50966"/>
    </source>
</evidence>
<evidence type="ECO:0000256" key="1">
    <source>
        <dbReference type="PROSITE-ProRule" id="PRU00175"/>
    </source>
</evidence>
<dbReference type="GO" id="GO:0061630">
    <property type="term" value="F:ubiquitin protein ligase activity"/>
    <property type="evidence" value="ECO:0007669"/>
    <property type="project" value="InterPro"/>
</dbReference>
<evidence type="ECO:0000313" key="5">
    <source>
        <dbReference type="EMBL" id="KAK9801952.1"/>
    </source>
</evidence>
<organism evidence="5 6">
    <name type="scientific">Symbiochloris irregularis</name>
    <dbReference type="NCBI Taxonomy" id="706552"/>
    <lineage>
        <taxon>Eukaryota</taxon>
        <taxon>Viridiplantae</taxon>
        <taxon>Chlorophyta</taxon>
        <taxon>core chlorophytes</taxon>
        <taxon>Trebouxiophyceae</taxon>
        <taxon>Trebouxiales</taxon>
        <taxon>Trebouxiaceae</taxon>
        <taxon>Symbiochloris</taxon>
    </lineage>
</organism>
<proteinExistence type="predicted"/>
<dbReference type="EMBL" id="JALJOQ010000074">
    <property type="protein sequence ID" value="KAK9801952.1"/>
    <property type="molecule type" value="Genomic_DNA"/>
</dbReference>
<dbReference type="PROSITE" id="PS50089">
    <property type="entry name" value="ZF_RING_2"/>
    <property type="match status" value="1"/>
</dbReference>
<keyword evidence="1" id="KW-0862">Zinc</keyword>
<keyword evidence="1" id="KW-0863">Zinc-finger</keyword>
<feature type="domain" description="RING-type" evidence="3">
    <location>
        <begin position="257"/>
        <end position="305"/>
    </location>
</feature>
<dbReference type="SUPFAM" id="SSF57850">
    <property type="entry name" value="RING/U-box"/>
    <property type="match status" value="1"/>
</dbReference>
<dbReference type="AlphaFoldDB" id="A0AAW1NY08"/>
<feature type="compositionally biased region" description="Basic and acidic residues" evidence="2">
    <location>
        <begin position="62"/>
        <end position="82"/>
    </location>
</feature>
<keyword evidence="6" id="KW-1185">Reference proteome</keyword>
<dbReference type="InterPro" id="IPR007527">
    <property type="entry name" value="Znf_SWIM"/>
</dbReference>